<dbReference type="InterPro" id="IPR014519">
    <property type="entry name" value="UCP024492"/>
</dbReference>
<name>A0AAI9N210_9BURK</name>
<dbReference type="InterPro" id="IPR007438">
    <property type="entry name" value="DUF488"/>
</dbReference>
<dbReference type="EMBL" id="AEEC02000036">
    <property type="protein sequence ID" value="EOA02946.1"/>
    <property type="molecule type" value="Genomic_DNA"/>
</dbReference>
<dbReference type="Pfam" id="PF04343">
    <property type="entry name" value="DUF488"/>
    <property type="match status" value="1"/>
</dbReference>
<protein>
    <recommendedName>
        <fullName evidence="3">DUF488 domain-containing protein</fullName>
    </recommendedName>
</protein>
<accession>A0AAI9N210</accession>
<dbReference type="Proteomes" id="UP000006772">
    <property type="component" value="Unassembled WGS sequence"/>
</dbReference>
<reference evidence="1 2" key="1">
    <citation type="journal article" date="2013" name="Front. Microbiol.">
        <title>The genome of the endophytic bacterium H. frisingense GSF30(T) identifies diverse strategies in the Herbaspirillum genus to interact with plants.</title>
        <authorList>
            <person name="Straub D."/>
            <person name="Rothballer M."/>
            <person name="Hartmann A."/>
            <person name="Ludewig U."/>
        </authorList>
    </citation>
    <scope>NUCLEOTIDE SEQUENCE [LARGE SCALE GENOMIC DNA]</scope>
    <source>
        <strain evidence="1 2">GSF30</strain>
    </source>
</reference>
<dbReference type="PANTHER" id="PTHR39337">
    <property type="entry name" value="BLR5642 PROTEIN"/>
    <property type="match status" value="1"/>
</dbReference>
<evidence type="ECO:0000313" key="1">
    <source>
        <dbReference type="EMBL" id="EOA02946.1"/>
    </source>
</evidence>
<proteinExistence type="predicted"/>
<sequence length="162" mass="18294">MTVFTIGYEGLNIDEFLMLLRKHDIETLVDIRELPLSRKPGFSKKALAGAVNSQGLDYLHMVQLGCPRNVRDQYRADGSWKRYTDGFMKYLKTQDEAIAELSDLVNSSNCALLCYEADHNFCHRSMVANAVQALAGTQISHIKKPTALFKTKTTAQVREFFA</sequence>
<evidence type="ECO:0000313" key="2">
    <source>
        <dbReference type="Proteomes" id="UP000006772"/>
    </source>
</evidence>
<dbReference type="PANTHER" id="PTHR39337:SF1">
    <property type="entry name" value="BLR5642 PROTEIN"/>
    <property type="match status" value="1"/>
</dbReference>
<dbReference type="PIRSF" id="PIRSF024492">
    <property type="entry name" value="UCP024492"/>
    <property type="match status" value="1"/>
</dbReference>
<dbReference type="AlphaFoldDB" id="A0AAI9N210"/>
<dbReference type="RefSeq" id="WP_006713291.1">
    <property type="nucleotide sequence ID" value="NZ_AEEC02000036.1"/>
</dbReference>
<organism evidence="1 2">
    <name type="scientific">Herbaspirillum frisingense GSF30</name>
    <dbReference type="NCBI Taxonomy" id="864073"/>
    <lineage>
        <taxon>Bacteria</taxon>
        <taxon>Pseudomonadati</taxon>
        <taxon>Pseudomonadota</taxon>
        <taxon>Betaproteobacteria</taxon>
        <taxon>Burkholderiales</taxon>
        <taxon>Oxalobacteraceae</taxon>
        <taxon>Herbaspirillum</taxon>
    </lineage>
</organism>
<gene>
    <name evidence="1" type="ORF">HFRIS_020080</name>
</gene>
<evidence type="ECO:0008006" key="3">
    <source>
        <dbReference type="Google" id="ProtNLM"/>
    </source>
</evidence>
<comment type="caution">
    <text evidence="1">The sequence shown here is derived from an EMBL/GenBank/DDBJ whole genome shotgun (WGS) entry which is preliminary data.</text>
</comment>